<reference evidence="1" key="1">
    <citation type="journal article" date="2016" name="Nat. Genet.">
        <title>A high-quality carrot genome assembly provides new insights into carotenoid accumulation and asterid genome evolution.</title>
        <authorList>
            <person name="Iorizzo M."/>
            <person name="Ellison S."/>
            <person name="Senalik D."/>
            <person name="Zeng P."/>
            <person name="Satapoomin P."/>
            <person name="Huang J."/>
            <person name="Bowman M."/>
            <person name="Iovene M."/>
            <person name="Sanseverino W."/>
            <person name="Cavagnaro P."/>
            <person name="Yildiz M."/>
            <person name="Macko-Podgorni A."/>
            <person name="Moranska E."/>
            <person name="Grzebelus E."/>
            <person name="Grzebelus D."/>
            <person name="Ashrafi H."/>
            <person name="Zheng Z."/>
            <person name="Cheng S."/>
            <person name="Spooner D."/>
            <person name="Van Deynze A."/>
            <person name="Simon P."/>
        </authorList>
    </citation>
    <scope>NUCLEOTIDE SEQUENCE [LARGE SCALE GENOMIC DNA]</scope>
    <source>
        <tissue evidence="1">Leaf</tissue>
    </source>
</reference>
<gene>
    <name evidence="1" type="ORF">DCAR_009149</name>
    <name evidence="2" type="ORF">DCAR_0310345</name>
</gene>
<accession>A0A165ZT64</accession>
<dbReference type="AlphaFoldDB" id="A0A165ZT64"/>
<keyword evidence="3" id="KW-1185">Reference proteome</keyword>
<protein>
    <submittedName>
        <fullName evidence="1">Uncharacterized protein</fullName>
    </submittedName>
</protein>
<dbReference type="Proteomes" id="UP000077755">
    <property type="component" value="Chromosome 3"/>
</dbReference>
<name>A0A165ZT64_DAUCS</name>
<proteinExistence type="predicted"/>
<evidence type="ECO:0000313" key="2">
    <source>
        <dbReference type="EMBL" id="WOG91097.1"/>
    </source>
</evidence>
<dbReference type="Gramene" id="KZN00395">
    <property type="protein sequence ID" value="KZN00395"/>
    <property type="gene ID" value="DCAR_009149"/>
</dbReference>
<reference evidence="2" key="2">
    <citation type="submission" date="2022-03" db="EMBL/GenBank/DDBJ databases">
        <title>Draft title - Genomic analysis of global carrot germplasm unveils the trajectory of domestication and the origin of high carotenoid orange carrot.</title>
        <authorList>
            <person name="Iorizzo M."/>
            <person name="Ellison S."/>
            <person name="Senalik D."/>
            <person name="Macko-Podgorni A."/>
            <person name="Grzebelus D."/>
            <person name="Bostan H."/>
            <person name="Rolling W."/>
            <person name="Curaba J."/>
            <person name="Simon P."/>
        </authorList>
    </citation>
    <scope>NUCLEOTIDE SEQUENCE</scope>
    <source>
        <tissue evidence="2">Leaf</tissue>
    </source>
</reference>
<sequence length="90" mass="9997">MHKAFGGYGALNVFARPRIPVPYPLLDGDFSLVIGNWHTSGHKARNKPHMVMHLLCRRKSGDQLNEALTTNASRSADCRDLIIDRVLGIS</sequence>
<dbReference type="EMBL" id="LNRQ01000003">
    <property type="protein sequence ID" value="KZN00395.1"/>
    <property type="molecule type" value="Genomic_DNA"/>
</dbReference>
<evidence type="ECO:0000313" key="1">
    <source>
        <dbReference type="EMBL" id="KZN00395.1"/>
    </source>
</evidence>
<dbReference type="STRING" id="79200.A0A165ZT64"/>
<evidence type="ECO:0000313" key="3">
    <source>
        <dbReference type="Proteomes" id="UP000077755"/>
    </source>
</evidence>
<organism evidence="1">
    <name type="scientific">Daucus carota subsp. sativus</name>
    <name type="common">Carrot</name>
    <dbReference type="NCBI Taxonomy" id="79200"/>
    <lineage>
        <taxon>Eukaryota</taxon>
        <taxon>Viridiplantae</taxon>
        <taxon>Streptophyta</taxon>
        <taxon>Embryophyta</taxon>
        <taxon>Tracheophyta</taxon>
        <taxon>Spermatophyta</taxon>
        <taxon>Magnoliopsida</taxon>
        <taxon>eudicotyledons</taxon>
        <taxon>Gunneridae</taxon>
        <taxon>Pentapetalae</taxon>
        <taxon>asterids</taxon>
        <taxon>campanulids</taxon>
        <taxon>Apiales</taxon>
        <taxon>Apiaceae</taxon>
        <taxon>Apioideae</taxon>
        <taxon>Scandiceae</taxon>
        <taxon>Daucinae</taxon>
        <taxon>Daucus</taxon>
        <taxon>Daucus sect. Daucus</taxon>
    </lineage>
</organism>
<dbReference type="EMBL" id="CP093345">
    <property type="protein sequence ID" value="WOG91097.1"/>
    <property type="molecule type" value="Genomic_DNA"/>
</dbReference>